<dbReference type="CDD" id="cd00093">
    <property type="entry name" value="HTH_XRE"/>
    <property type="match status" value="1"/>
</dbReference>
<sequence length="276" mass="31821">MFFTSWVTLRHHHSELDPARLRGIFGRNLRLLSAPYASVAALCRELGINRTQFNRYLSGESFPRPDVLHRICLFFGVDARVLLEPVESLNRRDTGLLDHPMVQEFFGRAPTDVPQTVFPSGFFRFIRRSFMNQDLFAVGLVHVSRQAGYTFLRGYEPRSALRHQGISMRPSEREFRGVVMRQQDGVMAIVAHRGSHSSSFNFLTPERTFQHGLWEGYATRTVPERMTGRRATRMIYEHLGSNRSLILETARQAGLAKASELPAYHINLLRLEEEFR</sequence>
<dbReference type="Gene3D" id="1.10.260.40">
    <property type="entry name" value="lambda repressor-like DNA-binding domains"/>
    <property type="match status" value="1"/>
</dbReference>
<evidence type="ECO:0000313" key="2">
    <source>
        <dbReference type="EMBL" id="SHM17146.1"/>
    </source>
</evidence>
<feature type="domain" description="HTH cro/C1-type" evidence="1">
    <location>
        <begin position="38"/>
        <end position="82"/>
    </location>
</feature>
<accession>A0A1M7GLU1</accession>
<dbReference type="AlphaFoldDB" id="A0A1M7GLU1"/>
<keyword evidence="3" id="KW-1185">Reference proteome</keyword>
<keyword evidence="2" id="KW-0238">DNA-binding</keyword>
<reference evidence="2 3" key="1">
    <citation type="submission" date="2016-11" db="EMBL/GenBank/DDBJ databases">
        <authorList>
            <person name="Varghese N."/>
            <person name="Submissions S."/>
        </authorList>
    </citation>
    <scope>NUCLEOTIDE SEQUENCE [LARGE SCALE GENOMIC DNA]</scope>
    <source>
        <strain evidence="2 3">DSM 28249</strain>
    </source>
</reference>
<dbReference type="Proteomes" id="UP000322545">
    <property type="component" value="Unassembled WGS sequence"/>
</dbReference>
<dbReference type="SUPFAM" id="SSF47413">
    <property type="entry name" value="lambda repressor-like DNA-binding domains"/>
    <property type="match status" value="1"/>
</dbReference>
<dbReference type="RefSeq" id="WP_188129952.1">
    <property type="nucleotide sequence ID" value="NZ_FRCB01000005.1"/>
</dbReference>
<proteinExistence type="predicted"/>
<dbReference type="EMBL" id="FRCB01000005">
    <property type="protein sequence ID" value="SHM17146.1"/>
    <property type="molecule type" value="Genomic_DNA"/>
</dbReference>
<gene>
    <name evidence="2" type="ORF">SAMN05443432_10567</name>
</gene>
<evidence type="ECO:0000259" key="1">
    <source>
        <dbReference type="PROSITE" id="PS50943"/>
    </source>
</evidence>
<organism evidence="2 3">
    <name type="scientific">Roseovarius litoreus</name>
    <dbReference type="NCBI Taxonomy" id="1155722"/>
    <lineage>
        <taxon>Bacteria</taxon>
        <taxon>Pseudomonadati</taxon>
        <taxon>Pseudomonadota</taxon>
        <taxon>Alphaproteobacteria</taxon>
        <taxon>Rhodobacterales</taxon>
        <taxon>Roseobacteraceae</taxon>
        <taxon>Roseovarius</taxon>
    </lineage>
</organism>
<evidence type="ECO:0000313" key="3">
    <source>
        <dbReference type="Proteomes" id="UP000322545"/>
    </source>
</evidence>
<dbReference type="InterPro" id="IPR010982">
    <property type="entry name" value="Lambda_DNA-bd_dom_sf"/>
</dbReference>
<dbReference type="Pfam" id="PF13560">
    <property type="entry name" value="HTH_31"/>
    <property type="match status" value="1"/>
</dbReference>
<name>A0A1M7GLU1_9RHOB</name>
<dbReference type="GO" id="GO:0003677">
    <property type="term" value="F:DNA binding"/>
    <property type="evidence" value="ECO:0007669"/>
    <property type="project" value="UniProtKB-KW"/>
</dbReference>
<protein>
    <submittedName>
        <fullName evidence="2">Cro/C1-type HTH DNA-binding domain-containing protein</fullName>
    </submittedName>
</protein>
<dbReference type="InterPro" id="IPR001387">
    <property type="entry name" value="Cro/C1-type_HTH"/>
</dbReference>
<dbReference type="PROSITE" id="PS50943">
    <property type="entry name" value="HTH_CROC1"/>
    <property type="match status" value="1"/>
</dbReference>